<feature type="compositionally biased region" description="Basic residues" evidence="1">
    <location>
        <begin position="808"/>
        <end position="827"/>
    </location>
</feature>
<feature type="compositionally biased region" description="Basic residues" evidence="1">
    <location>
        <begin position="917"/>
        <end position="928"/>
    </location>
</feature>
<dbReference type="EMBL" id="JANAWD010000197">
    <property type="protein sequence ID" value="KAJ3484222.1"/>
    <property type="molecule type" value="Genomic_DNA"/>
</dbReference>
<feature type="compositionally biased region" description="Low complexity" evidence="1">
    <location>
        <begin position="961"/>
        <end position="977"/>
    </location>
</feature>
<sequence length="1309" mass="142894">MDQLKIKLSVLTKELTKCGNKGKKEANTAVEQLNSHLLLLKPLTVSSQVAARLIGLCRKSLFSLYHLVPRAALDFAAHFIRFLYDDKILPAYTSGNAYDRANWEAILTAVLSGVLDHLDENDNVQTKEAIGAALYPILCSTSFSLSIPHLSVQLRCTMYSLLSDAASSHKPNQDRLRDPTVLGGPRLGEQILRTKDFLVLEALLNLFARMIPSTNNTAAGRTRRTAFIRSVFLSRGGSTSEKLVAILEDVPTSDWDQTASKLVETLADSDITFPQPFVIKQVVACEKSFPSDRIFLDDKGFCANVLLEDGQYESLEVAYAAVQAISIMCRSTGSTEGNPDPEVRIQLALPPTLGKESVLTPSQDSGRASTLSFAIDREDIPRIRSGFDNRGLTKVLKVIRNSKSSLPDSVANLEMDVTGARLLDKSEVSAFQKQRIGKLIYLHQRYEALTQLYGTNEPSEEDVSPTNVASTPSEAQQAPSLGGVQSHEAHADNGRGIATVNGHYNEKLTTMDQKPLTHDAQSRSEAMENTTITTPKPLRRTASQTMRDAIFGSSDEELSDIESPTPAMPPPTQSQDLSQRLKRPTLRRAPVKTIIDSDTEKSPTTIPTERQKQTKTQRDGNGLLEDEIEEVLPPTVTLSISRKPSALNLVPITPSCRAGISLGNNARSTSIRRSLRGNQGSSIVRNPEIKRTPGLPDARPPGEAIVNLSNPKEELSVSDAKPDKHVAFSSSPVRPRRLLAKTEQAGHKKLSAPTVESLPAQPSKRKRQVSDADDAQLSVPRPPKKTRNTANDDDESIPSEITESQVLRPRRTAATRATRRYGGKKRQTSSPAPSCPSDTDYDEIPGGSSSPQDRKIFARTGNSPQNIVSTRVKIEKVPKSEAGVLPKQRKKRITETKTTVKGDPDDAEPTKNEVSRKPLRRSPRKLQKAQKAGQNVILPVSVGKGNRTQPPPVIVKDADDASVVEVPTPAEPPATTKKSNKAPWLMSTKLEQQSKGIVISKVNGNFDVASTSLKSNERTKEGPGNQNSPPSKPPSQSGHEEQSATAPTEKSVPQRDVTHEPSHVAAISEKSELCLIDLTQSTPPRRVLSVKTKGTNNILSPDLEDMFKSDPRPRRPTRAPDHDNTSAAKTPRISIKKMEPLKIISPRPPALVPTDGGGSVAHQNYSRPQTLRRPAEGKPSRGPAGLEDIASVLDEINEAILQKLSGKIGVARANANAGRVEVLTEAAEELRKMNAESTNAFNRLITLESSYAEHGRNLANALDDYVRLNQGVCEDLEKVLETHDRNGVQNMPKTLFPGALPQTISRYLR</sequence>
<feature type="compositionally biased region" description="Basic and acidic residues" evidence="1">
    <location>
        <begin position="515"/>
        <end position="526"/>
    </location>
</feature>
<evidence type="ECO:0000256" key="1">
    <source>
        <dbReference type="SAM" id="MobiDB-lite"/>
    </source>
</evidence>
<feature type="region of interest" description="Disordered" evidence="1">
    <location>
        <begin position="456"/>
        <end position="489"/>
    </location>
</feature>
<proteinExistence type="predicted"/>
<accession>A0AAD5V478</accession>
<reference evidence="2" key="1">
    <citation type="submission" date="2022-07" db="EMBL/GenBank/DDBJ databases">
        <title>Genome Sequence of Physisporinus lineatus.</title>
        <authorList>
            <person name="Buettner E."/>
        </authorList>
    </citation>
    <scope>NUCLEOTIDE SEQUENCE</scope>
    <source>
        <strain evidence="2">VT162</strain>
    </source>
</reference>
<feature type="region of interest" description="Disordered" evidence="1">
    <location>
        <begin position="676"/>
        <end position="984"/>
    </location>
</feature>
<evidence type="ECO:0000313" key="3">
    <source>
        <dbReference type="Proteomes" id="UP001212997"/>
    </source>
</evidence>
<feature type="region of interest" description="Disordered" evidence="1">
    <location>
        <begin position="1086"/>
        <end position="1184"/>
    </location>
</feature>
<protein>
    <submittedName>
        <fullName evidence="2">Uncharacterized protein</fullName>
    </submittedName>
</protein>
<feature type="compositionally biased region" description="Low complexity" evidence="1">
    <location>
        <begin position="1022"/>
        <end position="1037"/>
    </location>
</feature>
<feature type="compositionally biased region" description="Polar residues" evidence="1">
    <location>
        <begin position="464"/>
        <end position="479"/>
    </location>
</feature>
<feature type="region of interest" description="Disordered" evidence="1">
    <location>
        <begin position="998"/>
        <end position="1065"/>
    </location>
</feature>
<dbReference type="Proteomes" id="UP001212997">
    <property type="component" value="Unassembled WGS sequence"/>
</dbReference>
<feature type="compositionally biased region" description="Basic and acidic residues" evidence="1">
    <location>
        <begin position="1052"/>
        <end position="1062"/>
    </location>
</feature>
<feature type="compositionally biased region" description="Polar residues" evidence="1">
    <location>
        <begin position="860"/>
        <end position="869"/>
    </location>
</feature>
<gene>
    <name evidence="2" type="ORF">NLI96_g5784</name>
</gene>
<feature type="compositionally biased region" description="Basic and acidic residues" evidence="1">
    <location>
        <begin position="609"/>
        <end position="618"/>
    </location>
</feature>
<feature type="compositionally biased region" description="Basic and acidic residues" evidence="1">
    <location>
        <begin position="711"/>
        <end position="726"/>
    </location>
</feature>
<feature type="region of interest" description="Disordered" evidence="1">
    <location>
        <begin position="510"/>
        <end position="621"/>
    </location>
</feature>
<comment type="caution">
    <text evidence="2">The sequence shown here is derived from an EMBL/GenBank/DDBJ whole genome shotgun (WGS) entry which is preliminary data.</text>
</comment>
<organism evidence="2 3">
    <name type="scientific">Meripilus lineatus</name>
    <dbReference type="NCBI Taxonomy" id="2056292"/>
    <lineage>
        <taxon>Eukaryota</taxon>
        <taxon>Fungi</taxon>
        <taxon>Dikarya</taxon>
        <taxon>Basidiomycota</taxon>
        <taxon>Agaricomycotina</taxon>
        <taxon>Agaricomycetes</taxon>
        <taxon>Polyporales</taxon>
        <taxon>Meripilaceae</taxon>
        <taxon>Meripilus</taxon>
    </lineage>
</organism>
<feature type="compositionally biased region" description="Basic and acidic residues" evidence="1">
    <location>
        <begin position="1105"/>
        <end position="1124"/>
    </location>
</feature>
<evidence type="ECO:0000313" key="2">
    <source>
        <dbReference type="EMBL" id="KAJ3484222.1"/>
    </source>
</evidence>
<feature type="compositionally biased region" description="Basic and acidic residues" evidence="1">
    <location>
        <begin position="893"/>
        <end position="916"/>
    </location>
</feature>
<feature type="compositionally biased region" description="Basic residues" evidence="1">
    <location>
        <begin position="580"/>
        <end position="590"/>
    </location>
</feature>
<keyword evidence="3" id="KW-1185">Reference proteome</keyword>
<name>A0AAD5V478_9APHY</name>